<dbReference type="InParanoid" id="A0A1D6IKM0"/>
<dbReference type="STRING" id="4577.A0A1D6IKM0"/>
<feature type="compositionally biased region" description="Low complexity" evidence="1">
    <location>
        <begin position="1"/>
        <end position="22"/>
    </location>
</feature>
<keyword evidence="2" id="KW-0812">Transmembrane</keyword>
<feature type="transmembrane region" description="Helical" evidence="2">
    <location>
        <begin position="194"/>
        <end position="215"/>
    </location>
</feature>
<sequence>MTGAPAPAAAPGAEATAAASPAGERDEQASTSSRATTGSPAAPGRPEAPSVAGTGRDGGGGPAGGDERALLVVTTMPPAGATAVGVAAPGVPVAETETTTWARWTSMSSVPWARLVFGLLLLVLLGFAFFKWGLPFLSEKVMMLLILTGLLLGRTRMTFKFSAPFVVVMLCVLFYVRLTMQVIMPIIEWEAKSFGLPVLAVVIVVSLAVFPVVLLPSGPPMWLTGIVFGYGFGFLIIMVGVTIGMSIPYWIGLLFRDRLNVMSLSFHLIMSATIRCISLAAGWLVPMPWFLVLLPFFSHLFVDAQLWLEKKWPRQIALIKLVGQGSWFQQFRVAALLRISPFPYALFNYAVTVTEMKFVPYIWGSVIGMVPDVFINIYSGRLIRTLAELNYRKHRMTAVEIAYNAISVIVTVVFAIVFTVYARRALDNMEQSEVACAEPVVGDPAGSTESRDHLQGCSTARSVPIDVV</sequence>
<dbReference type="AlphaFoldDB" id="A0A1D6IKM0"/>
<reference evidence="4" key="1">
    <citation type="submission" date="2015-12" db="EMBL/GenBank/DDBJ databases">
        <title>Update maize B73 reference genome by single molecule sequencing technologies.</title>
        <authorList>
            <consortium name="Maize Genome Sequencing Project"/>
            <person name="Ware D."/>
        </authorList>
    </citation>
    <scope>NUCLEOTIDE SEQUENCE [LARGE SCALE GENOMIC DNA]</scope>
    <source>
        <tissue evidence="4">Seedling</tissue>
    </source>
</reference>
<dbReference type="ExpressionAtlas" id="A0A1D6IKM0">
    <property type="expression patterns" value="baseline and differential"/>
</dbReference>
<feature type="transmembrane region" description="Helical" evidence="2">
    <location>
        <begin position="361"/>
        <end position="380"/>
    </location>
</feature>
<proteinExistence type="predicted"/>
<feature type="transmembrane region" description="Helical" evidence="2">
    <location>
        <begin position="401"/>
        <end position="422"/>
    </location>
</feature>
<evidence type="ECO:0000259" key="3">
    <source>
        <dbReference type="Pfam" id="PF09335"/>
    </source>
</evidence>
<keyword evidence="2" id="KW-1133">Transmembrane helix</keyword>
<evidence type="ECO:0000256" key="1">
    <source>
        <dbReference type="SAM" id="MobiDB-lite"/>
    </source>
</evidence>
<feature type="domain" description="VTT" evidence="3">
    <location>
        <begin position="216"/>
        <end position="381"/>
    </location>
</feature>
<dbReference type="PANTHER" id="PTHR46431:SF2">
    <property type="entry name" value="OS07G0634000 PROTEIN"/>
    <property type="match status" value="1"/>
</dbReference>
<evidence type="ECO:0000313" key="4">
    <source>
        <dbReference type="EMBL" id="ONM59951.1"/>
    </source>
</evidence>
<dbReference type="EMBL" id="CM007650">
    <property type="protein sequence ID" value="ONM59951.1"/>
    <property type="molecule type" value="Genomic_DNA"/>
</dbReference>
<evidence type="ECO:0000256" key="2">
    <source>
        <dbReference type="SAM" id="Phobius"/>
    </source>
</evidence>
<organism evidence="4">
    <name type="scientific">Zea mays</name>
    <name type="common">Maize</name>
    <dbReference type="NCBI Taxonomy" id="4577"/>
    <lineage>
        <taxon>Eukaryota</taxon>
        <taxon>Viridiplantae</taxon>
        <taxon>Streptophyta</taxon>
        <taxon>Embryophyta</taxon>
        <taxon>Tracheophyta</taxon>
        <taxon>Spermatophyta</taxon>
        <taxon>Magnoliopsida</taxon>
        <taxon>Liliopsida</taxon>
        <taxon>Poales</taxon>
        <taxon>Poaceae</taxon>
        <taxon>PACMAD clade</taxon>
        <taxon>Panicoideae</taxon>
        <taxon>Andropogonodae</taxon>
        <taxon>Andropogoneae</taxon>
        <taxon>Tripsacinae</taxon>
        <taxon>Zea</taxon>
    </lineage>
</organism>
<name>A0A1D6IKM0_MAIZE</name>
<feature type="compositionally biased region" description="Polar residues" evidence="1">
    <location>
        <begin position="29"/>
        <end position="39"/>
    </location>
</feature>
<feature type="transmembrane region" description="Helical" evidence="2">
    <location>
        <begin position="112"/>
        <end position="134"/>
    </location>
</feature>
<feature type="region of interest" description="Disordered" evidence="1">
    <location>
        <begin position="1"/>
        <end position="67"/>
    </location>
</feature>
<dbReference type="PANTHER" id="PTHR46431">
    <property type="entry name" value="EXPRESSED PROTEIN"/>
    <property type="match status" value="1"/>
</dbReference>
<dbReference type="Pfam" id="PF09335">
    <property type="entry name" value="VTT_dom"/>
    <property type="match status" value="1"/>
</dbReference>
<gene>
    <name evidence="4" type="ORF">ZEAMMB73_Zm00001d022250</name>
</gene>
<dbReference type="InterPro" id="IPR032816">
    <property type="entry name" value="VTT_dom"/>
</dbReference>
<feature type="compositionally biased region" description="Gly residues" evidence="1">
    <location>
        <begin position="55"/>
        <end position="64"/>
    </location>
</feature>
<accession>A0A1D6IKM0</accession>
<protein>
    <submittedName>
        <fullName evidence="4">SNARE associated Golgi protein family</fullName>
    </submittedName>
</protein>
<keyword evidence="2" id="KW-0472">Membrane</keyword>
<feature type="transmembrane region" description="Helical" evidence="2">
    <location>
        <begin position="165"/>
        <end position="187"/>
    </location>
</feature>
<feature type="transmembrane region" description="Helical" evidence="2">
    <location>
        <begin position="227"/>
        <end position="252"/>
    </location>
</feature>